<dbReference type="NCBIfam" id="NF008726">
    <property type="entry name" value="PRK11728.1"/>
    <property type="match status" value="1"/>
</dbReference>
<evidence type="ECO:0000256" key="1">
    <source>
        <dbReference type="ARBA" id="ARBA00001974"/>
    </source>
</evidence>
<dbReference type="InterPro" id="IPR036188">
    <property type="entry name" value="FAD/NAD-bd_sf"/>
</dbReference>
<dbReference type="Gene3D" id="3.30.9.10">
    <property type="entry name" value="D-Amino Acid Oxidase, subunit A, domain 2"/>
    <property type="match status" value="1"/>
</dbReference>
<comment type="cofactor">
    <cofactor evidence="1">
        <name>FAD</name>
        <dbReference type="ChEBI" id="CHEBI:57692"/>
    </cofactor>
</comment>
<evidence type="ECO:0000313" key="8">
    <source>
        <dbReference type="Proteomes" id="UP000198584"/>
    </source>
</evidence>
<name>A0A1H3Z910_9BACI</name>
<evidence type="ECO:0000256" key="3">
    <source>
        <dbReference type="ARBA" id="ARBA00022827"/>
    </source>
</evidence>
<keyword evidence="2" id="KW-0285">Flavoprotein</keyword>
<sequence>MYDFTIIGGGIVGLSTAYSLIKKYPAAKIAVIEKEKSWASHQTGRNSGVIHSGVYYKPGSLKAKLAKQGAASMVEFCKEHGVDHEVCGKVLVATDNEEIPRMEKLHQNAHKNGLNVTKLNREELLEIEPHVNGIAGLKVSTTGIVDYKQVTETLARLVEEAGVDLLLGTKVMNIDESSREVFIDTDKKTIMSRFLINCAGLHSDRLVKMAKIQTDVKIVPFRGEYFTLTEEKRHLVKGLIYPIPNPDFPFLGVHLTRMIDGSIHAGPNAVLSFKREGYHKTAFHLKDTLDTISFPGFWRMAGSNLQEGMKEMVRSFHKQTFVKSLQRLVPEIQVDDVVPTHAGVRAQAMLRDGRLVDDFYIIPGRKSIHVCNAPSPAATASLEIGKEIVHRIPPQDHLKATDDLKPSLVTN</sequence>
<evidence type="ECO:0000259" key="6">
    <source>
        <dbReference type="Pfam" id="PF01266"/>
    </source>
</evidence>
<dbReference type="Pfam" id="PF01266">
    <property type="entry name" value="DAO"/>
    <property type="match status" value="1"/>
</dbReference>
<dbReference type="PANTHER" id="PTHR43104">
    <property type="entry name" value="L-2-HYDROXYGLUTARATE DEHYDROGENASE, MITOCHONDRIAL"/>
    <property type="match status" value="1"/>
</dbReference>
<dbReference type="Gene3D" id="3.50.50.60">
    <property type="entry name" value="FAD/NAD(P)-binding domain"/>
    <property type="match status" value="1"/>
</dbReference>
<keyword evidence="3" id="KW-0274">FAD</keyword>
<dbReference type="GO" id="GO:0005737">
    <property type="term" value="C:cytoplasm"/>
    <property type="evidence" value="ECO:0007669"/>
    <property type="project" value="TreeGrafter"/>
</dbReference>
<evidence type="ECO:0000256" key="4">
    <source>
        <dbReference type="ARBA" id="ARBA00023002"/>
    </source>
</evidence>
<dbReference type="Proteomes" id="UP000198584">
    <property type="component" value="Unassembled WGS sequence"/>
</dbReference>
<dbReference type="GO" id="GO:0047545">
    <property type="term" value="F:(S)-2-hydroxyglutarate dehydrogenase activity"/>
    <property type="evidence" value="ECO:0007669"/>
    <property type="project" value="TreeGrafter"/>
</dbReference>
<evidence type="ECO:0000256" key="5">
    <source>
        <dbReference type="ARBA" id="ARBA00037941"/>
    </source>
</evidence>
<protein>
    <submittedName>
        <fullName evidence="7">L-2-hydroxyglutarate oxidase</fullName>
    </submittedName>
</protein>
<dbReference type="OrthoDB" id="9801699at2"/>
<evidence type="ECO:0000313" key="7">
    <source>
        <dbReference type="EMBL" id="SEA20263.1"/>
    </source>
</evidence>
<dbReference type="InterPro" id="IPR006076">
    <property type="entry name" value="FAD-dep_OxRdtase"/>
</dbReference>
<organism evidence="7 8">
    <name type="scientific">Thalassobacillus cyri</name>
    <dbReference type="NCBI Taxonomy" id="571932"/>
    <lineage>
        <taxon>Bacteria</taxon>
        <taxon>Bacillati</taxon>
        <taxon>Bacillota</taxon>
        <taxon>Bacilli</taxon>
        <taxon>Bacillales</taxon>
        <taxon>Bacillaceae</taxon>
        <taxon>Thalassobacillus</taxon>
    </lineage>
</organism>
<dbReference type="AlphaFoldDB" id="A0A1H3Z910"/>
<keyword evidence="8" id="KW-1185">Reference proteome</keyword>
<comment type="similarity">
    <text evidence="5">Belongs to the L2HGDH family.</text>
</comment>
<reference evidence="7 8" key="1">
    <citation type="submission" date="2016-10" db="EMBL/GenBank/DDBJ databases">
        <authorList>
            <person name="de Groot N.N."/>
        </authorList>
    </citation>
    <scope>NUCLEOTIDE SEQUENCE [LARGE SCALE GENOMIC DNA]</scope>
    <source>
        <strain evidence="7 8">CCM7597</strain>
    </source>
</reference>
<keyword evidence="4" id="KW-0560">Oxidoreductase</keyword>
<feature type="domain" description="FAD dependent oxidoreductase" evidence="6">
    <location>
        <begin position="3"/>
        <end position="390"/>
    </location>
</feature>
<dbReference type="PANTHER" id="PTHR43104:SF2">
    <property type="entry name" value="L-2-HYDROXYGLUTARATE DEHYDROGENASE, MITOCHONDRIAL"/>
    <property type="match status" value="1"/>
</dbReference>
<gene>
    <name evidence="7" type="ORF">SAMN05421743_103167</name>
</gene>
<dbReference type="SUPFAM" id="SSF51905">
    <property type="entry name" value="FAD/NAD(P)-binding domain"/>
    <property type="match status" value="1"/>
</dbReference>
<evidence type="ECO:0000256" key="2">
    <source>
        <dbReference type="ARBA" id="ARBA00022630"/>
    </source>
</evidence>
<accession>A0A1H3Z910</accession>
<dbReference type="STRING" id="571932.SAMN05421743_103167"/>
<dbReference type="EMBL" id="FNQR01000003">
    <property type="protein sequence ID" value="SEA20263.1"/>
    <property type="molecule type" value="Genomic_DNA"/>
</dbReference>
<proteinExistence type="inferred from homology"/>
<dbReference type="RefSeq" id="WP_093043037.1">
    <property type="nucleotide sequence ID" value="NZ_FNQR01000003.1"/>
</dbReference>